<name>A0ABP8IJC2_9GAMM</name>
<accession>A0ABP8IJC2</accession>
<evidence type="ECO:0000313" key="2">
    <source>
        <dbReference type="Proteomes" id="UP001501011"/>
    </source>
</evidence>
<evidence type="ECO:0000313" key="1">
    <source>
        <dbReference type="EMBL" id="GAA4360319.1"/>
    </source>
</evidence>
<evidence type="ECO:0008006" key="3">
    <source>
        <dbReference type="Google" id="ProtNLM"/>
    </source>
</evidence>
<reference evidence="2" key="1">
    <citation type="journal article" date="2019" name="Int. J. Syst. Evol. Microbiol.">
        <title>The Global Catalogue of Microorganisms (GCM) 10K type strain sequencing project: providing services to taxonomists for standard genome sequencing and annotation.</title>
        <authorList>
            <consortium name="The Broad Institute Genomics Platform"/>
            <consortium name="The Broad Institute Genome Sequencing Center for Infectious Disease"/>
            <person name="Wu L."/>
            <person name="Ma J."/>
        </authorList>
    </citation>
    <scope>NUCLEOTIDE SEQUENCE [LARGE SCALE GENOMIC DNA]</scope>
    <source>
        <strain evidence="2">JCM 17728</strain>
    </source>
</reference>
<protein>
    <recommendedName>
        <fullName evidence="3">Lipoprotein</fullName>
    </recommendedName>
</protein>
<proteinExistence type="predicted"/>
<dbReference type="NCBIfam" id="NF047637">
    <property type="entry name" value="lipo_CC0125"/>
    <property type="match status" value="1"/>
</dbReference>
<sequence length="160" mass="18228">MMTLIYRLLSIAAFVVFIAGCSTQYPYTPTHSIGHGNFSEKVGDNLYRVHHKILINSPTQAQQLAVSHARSLTRDMQLDWFVIVQQQLVTEVLIDPHNNTVQRNQCSQQNCQQSSYQNPYFKTQFKSRDDAATTEAILHIRMGKGLRPDDVQSYDAHTST</sequence>
<organism evidence="1 2">
    <name type="scientific">Kangiella marina</name>
    <dbReference type="NCBI Taxonomy" id="1079178"/>
    <lineage>
        <taxon>Bacteria</taxon>
        <taxon>Pseudomonadati</taxon>
        <taxon>Pseudomonadota</taxon>
        <taxon>Gammaproteobacteria</taxon>
        <taxon>Kangiellales</taxon>
        <taxon>Kangiellaceae</taxon>
        <taxon>Kangiella</taxon>
    </lineage>
</organism>
<dbReference type="PROSITE" id="PS51257">
    <property type="entry name" value="PROKAR_LIPOPROTEIN"/>
    <property type="match status" value="1"/>
</dbReference>
<gene>
    <name evidence="1" type="ORF">GCM10023151_12130</name>
</gene>
<dbReference type="RefSeq" id="WP_345292310.1">
    <property type="nucleotide sequence ID" value="NZ_BAABFV010000001.1"/>
</dbReference>
<comment type="caution">
    <text evidence="1">The sequence shown here is derived from an EMBL/GenBank/DDBJ whole genome shotgun (WGS) entry which is preliminary data.</text>
</comment>
<keyword evidence="2" id="KW-1185">Reference proteome</keyword>
<dbReference type="EMBL" id="BAABFV010000001">
    <property type="protein sequence ID" value="GAA4360319.1"/>
    <property type="molecule type" value="Genomic_DNA"/>
</dbReference>
<dbReference type="Proteomes" id="UP001501011">
    <property type="component" value="Unassembled WGS sequence"/>
</dbReference>